<gene>
    <name evidence="2" type="ORF">ucyna2_00937</name>
</gene>
<dbReference type="AlphaFoldDB" id="A0A086CG94"/>
<organism evidence="2 3">
    <name type="scientific">Candidatus Atelocyanobacterium thalassa isolate SIO64986</name>
    <dbReference type="NCBI Taxonomy" id="1527444"/>
    <lineage>
        <taxon>Bacteria</taxon>
        <taxon>Bacillati</taxon>
        <taxon>Cyanobacteriota</taxon>
        <taxon>Cyanophyceae</taxon>
        <taxon>Oscillatoriophycideae</taxon>
        <taxon>Chroococcales</taxon>
        <taxon>Aphanothecaceae</taxon>
        <taxon>Candidatus Atelocyanobacterium</taxon>
        <taxon>Candidatus Atelocyanobacterium thalassae</taxon>
    </lineage>
</organism>
<dbReference type="InterPro" id="IPR015946">
    <property type="entry name" value="KH_dom-like_a/b"/>
</dbReference>
<dbReference type="Pfam" id="PF01424">
    <property type="entry name" value="R3H"/>
    <property type="match status" value="1"/>
</dbReference>
<comment type="caution">
    <text evidence="2">The sequence shown here is derived from an EMBL/GenBank/DDBJ whole genome shotgun (WGS) entry which is preliminary data.</text>
</comment>
<dbReference type="InterPro" id="IPR036867">
    <property type="entry name" value="R3H_dom_sf"/>
</dbReference>
<dbReference type="PROSITE" id="PS51061">
    <property type="entry name" value="R3H"/>
    <property type="match status" value="1"/>
</dbReference>
<dbReference type="EMBL" id="JPSP01000011">
    <property type="protein sequence ID" value="KFF41208.1"/>
    <property type="molecule type" value="Genomic_DNA"/>
</dbReference>
<sequence length="165" mass="19550">MIEQQKQIGKKWLEKLLELMGFTGNVKAEYRRNELEKINEIWLVINEEQLTSQDMLKLIGKRGESIDAIEYIINTFIKYDVNLSNSYQFKIELNNYRSRCHEELKISLQEIIQQVRKTGQEVEMTSLSLTESHEVHLFLKNLNDLTAENRGKEPNRRLIVKRLIV</sequence>
<evidence type="ECO:0000313" key="2">
    <source>
        <dbReference type="EMBL" id="KFF41208.1"/>
    </source>
</evidence>
<dbReference type="PANTHER" id="PTHR35800:SF1">
    <property type="entry name" value="RNA-BINDING PROTEIN KHPB"/>
    <property type="match status" value="1"/>
</dbReference>
<dbReference type="Gene3D" id="3.30.1370.50">
    <property type="entry name" value="R3H-like domain"/>
    <property type="match status" value="1"/>
</dbReference>
<dbReference type="PANTHER" id="PTHR35800">
    <property type="entry name" value="PROTEIN JAG"/>
    <property type="match status" value="1"/>
</dbReference>
<name>A0A086CG94_9CHRO</name>
<dbReference type="InterPro" id="IPR001374">
    <property type="entry name" value="R3H_dom"/>
</dbReference>
<evidence type="ECO:0000259" key="1">
    <source>
        <dbReference type="PROSITE" id="PS51061"/>
    </source>
</evidence>
<dbReference type="Proteomes" id="UP000028922">
    <property type="component" value="Unassembled WGS sequence"/>
</dbReference>
<dbReference type="eggNOG" id="COG1847">
    <property type="taxonomic scope" value="Bacteria"/>
</dbReference>
<reference evidence="2 3" key="1">
    <citation type="submission" date="2014-08" db="EMBL/GenBank/DDBJ databases">
        <title>Comparative genomics reveals surprising divergence of two closely related strains of uncultivated UCYN-A cyanobacteria.</title>
        <authorList>
            <person name="Bombar D."/>
            <person name="Heller P."/>
            <person name="Sanchez-Baracaldo P."/>
            <person name="Carter B.J."/>
            <person name="Zert J.P."/>
        </authorList>
    </citation>
    <scope>NUCLEOTIDE SEQUENCE [LARGE SCALE GENOMIC DNA]</scope>
</reference>
<dbReference type="InterPro" id="IPR039247">
    <property type="entry name" value="KhpB"/>
</dbReference>
<feature type="domain" description="R3H" evidence="1">
    <location>
        <begin position="98"/>
        <end position="164"/>
    </location>
</feature>
<dbReference type="Gene3D" id="3.30.300.20">
    <property type="match status" value="1"/>
</dbReference>
<dbReference type="GO" id="GO:0003723">
    <property type="term" value="F:RNA binding"/>
    <property type="evidence" value="ECO:0007669"/>
    <property type="project" value="InterPro"/>
</dbReference>
<accession>A0A086CG94</accession>
<evidence type="ECO:0000313" key="3">
    <source>
        <dbReference type="Proteomes" id="UP000028922"/>
    </source>
</evidence>
<protein>
    <submittedName>
        <fullName evidence="2">Putative RNA-binding protein</fullName>
    </submittedName>
</protein>
<dbReference type="STRING" id="1527444.ucyna2_00937"/>
<proteinExistence type="predicted"/>